<dbReference type="PANTHER" id="PTHR19384:SF10">
    <property type="entry name" value="NADPH-DEPENDENT DIFLAVIN OXIDOREDUCTASE 1"/>
    <property type="match status" value="1"/>
</dbReference>
<dbReference type="SUPFAM" id="SSF52343">
    <property type="entry name" value="Ferredoxin reductase-like, C-terminal NADP-linked domain"/>
    <property type="match status" value="1"/>
</dbReference>
<dbReference type="SUPFAM" id="SSF63380">
    <property type="entry name" value="Riboflavin synthase domain-like"/>
    <property type="match status" value="1"/>
</dbReference>
<dbReference type="Pfam" id="PF00258">
    <property type="entry name" value="Flavodoxin_1"/>
    <property type="match status" value="1"/>
</dbReference>
<dbReference type="SUPFAM" id="SSF52218">
    <property type="entry name" value="Flavoproteins"/>
    <property type="match status" value="1"/>
</dbReference>
<dbReference type="GO" id="GO:0050660">
    <property type="term" value="F:flavin adenine dinucleotide binding"/>
    <property type="evidence" value="ECO:0007669"/>
    <property type="project" value="TreeGrafter"/>
</dbReference>
<dbReference type="OrthoDB" id="1856718at2759"/>
<evidence type="ECO:0000256" key="1">
    <source>
        <dbReference type="ARBA" id="ARBA00022630"/>
    </source>
</evidence>
<dbReference type="STRING" id="646526.A0A1W0E670"/>
<keyword evidence="1" id="KW-0285">Flavoprotein</keyword>
<dbReference type="GO" id="GO:0016491">
    <property type="term" value="F:oxidoreductase activity"/>
    <property type="evidence" value="ECO:0007669"/>
    <property type="project" value="InterPro"/>
</dbReference>
<dbReference type="AlphaFoldDB" id="A0A1W0E670"/>
<dbReference type="InterPro" id="IPR001433">
    <property type="entry name" value="OxRdtase_FAD/NAD-bd"/>
</dbReference>
<dbReference type="VEuPathDB" id="MicrosporidiaDB:EHP00_1730"/>
<dbReference type="InterPro" id="IPR029039">
    <property type="entry name" value="Flavoprotein-like_sf"/>
</dbReference>
<dbReference type="PANTHER" id="PTHR19384">
    <property type="entry name" value="NITRIC OXIDE SYNTHASE-RELATED"/>
    <property type="match status" value="1"/>
</dbReference>
<proteinExistence type="predicted"/>
<protein>
    <submittedName>
        <fullName evidence="3">Tah18</fullName>
    </submittedName>
</protein>
<dbReference type="InterPro" id="IPR017938">
    <property type="entry name" value="Riboflavin_synthase-like_b-brl"/>
</dbReference>
<name>A0A1W0E670_9MICR</name>
<evidence type="ECO:0000259" key="2">
    <source>
        <dbReference type="PROSITE" id="PS50902"/>
    </source>
</evidence>
<evidence type="ECO:0000313" key="4">
    <source>
        <dbReference type="Proteomes" id="UP000192758"/>
    </source>
</evidence>
<dbReference type="Gene3D" id="1.20.990.10">
    <property type="entry name" value="NADPH-cytochrome p450 Reductase, Chain A, domain 3"/>
    <property type="match status" value="1"/>
</dbReference>
<dbReference type="GO" id="GO:0009055">
    <property type="term" value="F:electron transfer activity"/>
    <property type="evidence" value="ECO:0007669"/>
    <property type="project" value="InterPro"/>
</dbReference>
<organism evidence="3 4">
    <name type="scientific">Ecytonucleospora hepatopenaei</name>
    <dbReference type="NCBI Taxonomy" id="646526"/>
    <lineage>
        <taxon>Eukaryota</taxon>
        <taxon>Fungi</taxon>
        <taxon>Fungi incertae sedis</taxon>
        <taxon>Microsporidia</taxon>
        <taxon>Enterocytozoonidae</taxon>
        <taxon>Ecytonucleospora</taxon>
    </lineage>
</organism>
<dbReference type="Gene3D" id="3.40.50.80">
    <property type="entry name" value="Nucleotide-binding domain of ferredoxin-NADP reductase (FNR) module"/>
    <property type="match status" value="1"/>
</dbReference>
<gene>
    <name evidence="3" type="primary">tah18</name>
    <name evidence="3" type="ORF">EHP00_1730</name>
</gene>
<sequence length="579" mass="68082">MFLILYSSQSGNTQFIARQLCKKYDGTKCAVLDDIKIEDLNSFTFIVFVVSTHGRGDAPFNGSNFILKLRKLKKLIEQKEKKETKFCFFNFKFAMLGLGSTSYMYFNQFSKDLNSYLKFFGAKSIFDITLADSNDPEGFYTKYMEFDKKLRDYLHKDKSLDTETLKIKHCDIKPKTYTASIISNTIVSRTKINESYLSIGRLVLNIPKYKDFFVPGDCVGILPENTCNLKNFKIFKERILFIDVENIDYNAFNKRLNKIRYDLYSTPHWKVFEVLHKVCTKSIYKEKLKELANDYDSYIDYVKESSRKNIFDILHDFKFMLTFENKKTIEIYRKNNLIEKFKNIDIVCFDDIKEYISLINYRWYTLALVNGYFVINYNCDNLKGLSVNFLLNLSPEGVKNQINCSSCSIDVRKDKCIGINTDTKLDVCNIDVKIGESKLFTNGKKILLFCTGTGFTLAKSLIFKFMENYKNIENKIDALHIYYGHRNTEDCLFEEYKEGVKIFKQKNINVNLKINCVMSQVDRKYVQKAFKEDKKRTKEYDEIDEWIVIVCGRKRILTSIEKTMNEIYKKEVKIQAETW</sequence>
<dbReference type="InterPro" id="IPR001094">
    <property type="entry name" value="Flavdoxin-like"/>
</dbReference>
<dbReference type="InterPro" id="IPR023173">
    <property type="entry name" value="NADPH_Cyt_P450_Rdtase_alpha"/>
</dbReference>
<accession>A0A1W0E670</accession>
<dbReference type="PROSITE" id="PS50902">
    <property type="entry name" value="FLAVODOXIN_LIKE"/>
    <property type="match status" value="1"/>
</dbReference>
<dbReference type="Proteomes" id="UP000192758">
    <property type="component" value="Unassembled WGS sequence"/>
</dbReference>
<dbReference type="GO" id="GO:0005829">
    <property type="term" value="C:cytosol"/>
    <property type="evidence" value="ECO:0007669"/>
    <property type="project" value="TreeGrafter"/>
</dbReference>
<dbReference type="InterPro" id="IPR039261">
    <property type="entry name" value="FNR_nucleotide-bd"/>
</dbReference>
<dbReference type="Gene3D" id="3.40.50.360">
    <property type="match status" value="1"/>
</dbReference>
<dbReference type="InterPro" id="IPR001226">
    <property type="entry name" value="Flavodoxin_CS"/>
</dbReference>
<feature type="domain" description="Flavodoxin-like" evidence="2">
    <location>
        <begin position="2"/>
        <end position="151"/>
    </location>
</feature>
<dbReference type="PRINTS" id="PR00369">
    <property type="entry name" value="FLAVODOXIN"/>
</dbReference>
<evidence type="ECO:0000313" key="3">
    <source>
        <dbReference type="EMBL" id="OQS54735.1"/>
    </source>
</evidence>
<dbReference type="PROSITE" id="PS00201">
    <property type="entry name" value="FLAVODOXIN"/>
    <property type="match status" value="1"/>
</dbReference>
<comment type="caution">
    <text evidence="3">The sequence shown here is derived from an EMBL/GenBank/DDBJ whole genome shotgun (WGS) entry which is preliminary data.</text>
</comment>
<dbReference type="InterPro" id="IPR008254">
    <property type="entry name" value="Flavodoxin/NO_synth"/>
</dbReference>
<dbReference type="Pfam" id="PF00175">
    <property type="entry name" value="NAD_binding_1"/>
    <property type="match status" value="1"/>
</dbReference>
<reference evidence="3 4" key="1">
    <citation type="journal article" date="2017" name="Environ. Microbiol.">
        <title>Decay of the glycolytic pathway and adaptation to intranuclear parasitism within Enterocytozoonidae microsporidia.</title>
        <authorList>
            <person name="Wiredu Boakye D."/>
            <person name="Jaroenlak P."/>
            <person name="Prachumwat A."/>
            <person name="Williams T.A."/>
            <person name="Bateman K.S."/>
            <person name="Itsathitphaisarn O."/>
            <person name="Sritunyalucksana K."/>
            <person name="Paszkiewicz K.H."/>
            <person name="Moore K.A."/>
            <person name="Stentiford G.D."/>
            <person name="Williams B.A."/>
        </authorList>
    </citation>
    <scope>NUCLEOTIDE SEQUENCE [LARGE SCALE GENOMIC DNA]</scope>
    <source>
        <strain evidence="3 4">TH1</strain>
    </source>
</reference>
<dbReference type="GO" id="GO:0010181">
    <property type="term" value="F:FMN binding"/>
    <property type="evidence" value="ECO:0007669"/>
    <property type="project" value="InterPro"/>
</dbReference>
<dbReference type="EMBL" id="MNPJ01000017">
    <property type="protein sequence ID" value="OQS54735.1"/>
    <property type="molecule type" value="Genomic_DNA"/>
</dbReference>
<keyword evidence="4" id="KW-1185">Reference proteome</keyword>